<gene>
    <name evidence="1" type="ORF">MGWOODY_Clf2212</name>
</gene>
<organism evidence="1">
    <name type="scientific">hydrothermal vent metagenome</name>
    <dbReference type="NCBI Taxonomy" id="652676"/>
    <lineage>
        <taxon>unclassified sequences</taxon>
        <taxon>metagenomes</taxon>
        <taxon>ecological metagenomes</taxon>
    </lineage>
</organism>
<dbReference type="AlphaFoldDB" id="A0A160VAH8"/>
<accession>A0A160VAH8</accession>
<proteinExistence type="predicted"/>
<evidence type="ECO:0000313" key="1">
    <source>
        <dbReference type="EMBL" id="CUV02355.1"/>
    </source>
</evidence>
<sequence>MGPYLLKHSANLEADYASNNIVDPENQAPVDYHAMPHSVFASP</sequence>
<reference evidence="1" key="1">
    <citation type="submission" date="2015-10" db="EMBL/GenBank/DDBJ databases">
        <authorList>
            <person name="Gilbert D.G."/>
        </authorList>
    </citation>
    <scope>NUCLEOTIDE SEQUENCE</scope>
</reference>
<protein>
    <submittedName>
        <fullName evidence="1">Uncharacterized protein</fullName>
    </submittedName>
</protein>
<name>A0A160VAH8_9ZZZZ</name>
<dbReference type="EMBL" id="FAXA01000240">
    <property type="protein sequence ID" value="CUV02355.1"/>
    <property type="molecule type" value="Genomic_DNA"/>
</dbReference>